<name>A0A2P8HR77_CHINA</name>
<reference evidence="2 3" key="1">
    <citation type="submission" date="2018-03" db="EMBL/GenBank/DDBJ databases">
        <title>Genomic Encyclopedia of Archaeal and Bacterial Type Strains, Phase II (KMG-II): from individual species to whole genera.</title>
        <authorList>
            <person name="Goeker M."/>
        </authorList>
    </citation>
    <scope>NUCLEOTIDE SEQUENCE [LARGE SCALE GENOMIC DNA]</scope>
    <source>
        <strain evidence="2 3">DSM 24859</strain>
    </source>
</reference>
<evidence type="ECO:0000313" key="2">
    <source>
        <dbReference type="EMBL" id="PSL48694.1"/>
    </source>
</evidence>
<gene>
    <name evidence="2" type="ORF">CLV51_10118</name>
</gene>
<dbReference type="RefSeq" id="WP_106525982.1">
    <property type="nucleotide sequence ID" value="NZ_PYAW01000001.1"/>
</dbReference>
<keyword evidence="3" id="KW-1185">Reference proteome</keyword>
<dbReference type="AlphaFoldDB" id="A0A2P8HR77"/>
<dbReference type="GO" id="GO:0003677">
    <property type="term" value="F:DNA binding"/>
    <property type="evidence" value="ECO:0007669"/>
    <property type="project" value="InterPro"/>
</dbReference>
<sequence length="336" mass="38961">MKSPITGKEMKRMVKEEELVFRKETFTILFNYYFCEESNEIFTDEALDTINTNQAYNQYRAKYNLPFPDEIREIREQYDLSAAKMADIFGFGTNVYRHYESGEVPSISNARLIQLSKDPAEFRKLIFASNALKGNVLEQVLQKINILLSDQANFNLSYLPNYLMTGMSNGRASIYTGYKTPSLKKFIEMVVYFVTHIKPWKTKLNKLLFYTDFFHYKQFGYSITGAEYMAIQMGPVPKNFSSIFEYASTNEIINVAFTEFPNGGIGEQFSANHQHAFDSTVFSPEELTTLEMVLKKFKNVSTSDIIKISHEETAWLDNNHKKGEISYDYSFRLVHL</sequence>
<dbReference type="InterPro" id="IPR010982">
    <property type="entry name" value="Lambda_DNA-bd_dom_sf"/>
</dbReference>
<feature type="domain" description="HTH cro/C1-type" evidence="1">
    <location>
        <begin position="71"/>
        <end position="113"/>
    </location>
</feature>
<dbReference type="CDD" id="cd00093">
    <property type="entry name" value="HTH_XRE"/>
    <property type="match status" value="1"/>
</dbReference>
<dbReference type="EMBL" id="PYAW01000001">
    <property type="protein sequence ID" value="PSL48694.1"/>
    <property type="molecule type" value="Genomic_DNA"/>
</dbReference>
<dbReference type="InterPro" id="IPR025272">
    <property type="entry name" value="SocA_Panacea"/>
</dbReference>
<dbReference type="Gene3D" id="1.10.260.40">
    <property type="entry name" value="lambda repressor-like DNA-binding domains"/>
    <property type="match status" value="1"/>
</dbReference>
<dbReference type="PROSITE" id="PS50943">
    <property type="entry name" value="HTH_CROC1"/>
    <property type="match status" value="1"/>
</dbReference>
<comment type="caution">
    <text evidence="2">The sequence shown here is derived from an EMBL/GenBank/DDBJ whole genome shotgun (WGS) entry which is preliminary data.</text>
</comment>
<organism evidence="2 3">
    <name type="scientific">Chitinophaga niastensis</name>
    <dbReference type="NCBI Taxonomy" id="536980"/>
    <lineage>
        <taxon>Bacteria</taxon>
        <taxon>Pseudomonadati</taxon>
        <taxon>Bacteroidota</taxon>
        <taxon>Chitinophagia</taxon>
        <taxon>Chitinophagales</taxon>
        <taxon>Chitinophagaceae</taxon>
        <taxon>Chitinophaga</taxon>
    </lineage>
</organism>
<dbReference type="Pfam" id="PF15731">
    <property type="entry name" value="MqsA_antitoxin"/>
    <property type="match status" value="1"/>
</dbReference>
<accession>A0A2P8HR77</accession>
<evidence type="ECO:0000313" key="3">
    <source>
        <dbReference type="Proteomes" id="UP000240971"/>
    </source>
</evidence>
<dbReference type="Proteomes" id="UP000240971">
    <property type="component" value="Unassembled WGS sequence"/>
</dbReference>
<dbReference type="InterPro" id="IPR022452">
    <property type="entry name" value="MqsA"/>
</dbReference>
<protein>
    <submittedName>
        <fullName evidence="2">Putative zinc finger/helix-turn-helix YgiT family protein</fullName>
    </submittedName>
</protein>
<dbReference type="SUPFAM" id="SSF47413">
    <property type="entry name" value="lambda repressor-like DNA-binding domains"/>
    <property type="match status" value="1"/>
</dbReference>
<dbReference type="OrthoDB" id="9804491at2"/>
<proteinExistence type="predicted"/>
<dbReference type="Pfam" id="PF13274">
    <property type="entry name" value="SocA_Panacea"/>
    <property type="match status" value="1"/>
</dbReference>
<dbReference type="InterPro" id="IPR001387">
    <property type="entry name" value="Cro/C1-type_HTH"/>
</dbReference>
<dbReference type="NCBIfam" id="TIGR03830">
    <property type="entry name" value="CxxCG_CxxCG_HTH"/>
    <property type="match status" value="1"/>
</dbReference>
<dbReference type="InterPro" id="IPR032758">
    <property type="entry name" value="MqsA/HigA-2"/>
</dbReference>
<evidence type="ECO:0000259" key="1">
    <source>
        <dbReference type="PROSITE" id="PS50943"/>
    </source>
</evidence>